<gene>
    <name evidence="2" type="ORF">MGAL_10B087145</name>
</gene>
<protein>
    <submittedName>
        <fullName evidence="2">Uncharacterized protein</fullName>
    </submittedName>
</protein>
<keyword evidence="3" id="KW-1185">Reference proteome</keyword>
<evidence type="ECO:0000313" key="3">
    <source>
        <dbReference type="Proteomes" id="UP000596742"/>
    </source>
</evidence>
<proteinExistence type="predicted"/>
<feature type="region of interest" description="Disordered" evidence="1">
    <location>
        <begin position="380"/>
        <end position="424"/>
    </location>
</feature>
<organism evidence="2 3">
    <name type="scientific">Mytilus galloprovincialis</name>
    <name type="common">Mediterranean mussel</name>
    <dbReference type="NCBI Taxonomy" id="29158"/>
    <lineage>
        <taxon>Eukaryota</taxon>
        <taxon>Metazoa</taxon>
        <taxon>Spiralia</taxon>
        <taxon>Lophotrochozoa</taxon>
        <taxon>Mollusca</taxon>
        <taxon>Bivalvia</taxon>
        <taxon>Autobranchia</taxon>
        <taxon>Pteriomorphia</taxon>
        <taxon>Mytilida</taxon>
        <taxon>Mytiloidea</taxon>
        <taxon>Mytilidae</taxon>
        <taxon>Mytilinae</taxon>
        <taxon>Mytilus</taxon>
    </lineage>
</organism>
<dbReference type="AlphaFoldDB" id="A0A8B6GSY1"/>
<dbReference type="PANTHER" id="PTHR35378">
    <property type="entry name" value="UNNAMED PRODUCT"/>
    <property type="match status" value="1"/>
</dbReference>
<dbReference type="EMBL" id="UYJE01008928">
    <property type="protein sequence ID" value="VDI68602.1"/>
    <property type="molecule type" value="Genomic_DNA"/>
</dbReference>
<evidence type="ECO:0000313" key="2">
    <source>
        <dbReference type="EMBL" id="VDI68602.1"/>
    </source>
</evidence>
<name>A0A8B6GSY1_MYTGA</name>
<comment type="caution">
    <text evidence="2">The sequence shown here is derived from an EMBL/GenBank/DDBJ whole genome shotgun (WGS) entry which is preliminary data.</text>
</comment>
<evidence type="ECO:0000256" key="1">
    <source>
        <dbReference type="SAM" id="MobiDB-lite"/>
    </source>
</evidence>
<reference evidence="2" key="1">
    <citation type="submission" date="2018-11" db="EMBL/GenBank/DDBJ databases">
        <authorList>
            <person name="Alioto T."/>
            <person name="Alioto T."/>
        </authorList>
    </citation>
    <scope>NUCLEOTIDE SEQUENCE</scope>
</reference>
<dbReference type="OrthoDB" id="9985484at2759"/>
<accession>A0A8B6GSY1</accession>
<dbReference type="Proteomes" id="UP000596742">
    <property type="component" value="Unassembled WGS sequence"/>
</dbReference>
<feature type="compositionally biased region" description="Acidic residues" evidence="1">
    <location>
        <begin position="396"/>
        <end position="409"/>
    </location>
</feature>
<feature type="compositionally biased region" description="Basic and acidic residues" evidence="1">
    <location>
        <begin position="410"/>
        <end position="423"/>
    </location>
</feature>
<sequence>MKLRPSEIYFTQASISSNFGRCTRHANTTIGETLDDLAEGRINIGSIPNISVMKENGKWWTADNRRLWIFRHLEKLRKCTEISVYITYSIDSRKRSSTNGGTDVHILKGKNPGGVWHSKVDSIKIQDTSDQKDMNKDIFTVPVVRSHSNNHIECITDCISSDNKKLECNDQHIKPVETIKGSPCATFKPDSTSIILKSESEKTKHYLNMKPLKSVDQGMEINAIPLENLHFPVVQQNSNIPSISYKPECIASNRFNSRNTSDFIHKRPSLHQMLRYAPYNHESKILRLGNFEQALASKPKLDTNTNNMFMNSIYSYFSQIFSKIFQFGNHDDRYVDTSIYQQSKYYYVHPKKNVHSYYSKINGQNYDSGSDLEDEYDYCDECESDTSNDNQSLGESSDDSDEESSDDSDKENSEDSHDDKFYYSDDEYLELSDNDRLRYSQKKNSSNAFLLESHHSTTEFQHSCRESSDIVYDSFHNAVDEFRCYDYLSKELDDEDSCGSVSNAGDYYTAVLDRACIDGCYNSDVDNMIYDYID</sequence>
<dbReference type="PANTHER" id="PTHR35378:SF1">
    <property type="entry name" value="C2H2-TYPE DOMAIN-CONTAINING PROTEIN"/>
    <property type="match status" value="1"/>
</dbReference>